<dbReference type="InterPro" id="IPR003599">
    <property type="entry name" value="Ig_sub"/>
</dbReference>
<keyword evidence="23" id="KW-1185">Reference proteome</keyword>
<dbReference type="SUPFAM" id="SSF48726">
    <property type="entry name" value="Immunoglobulin"/>
    <property type="match status" value="2"/>
</dbReference>
<evidence type="ECO:0000256" key="12">
    <source>
        <dbReference type="ARBA" id="ARBA00022989"/>
    </source>
</evidence>
<organism evidence="22 23">
    <name type="scientific">Myripristis murdjan</name>
    <name type="common">pinecone soldierfish</name>
    <dbReference type="NCBI Taxonomy" id="586833"/>
    <lineage>
        <taxon>Eukaryota</taxon>
        <taxon>Metazoa</taxon>
        <taxon>Chordata</taxon>
        <taxon>Craniata</taxon>
        <taxon>Vertebrata</taxon>
        <taxon>Euteleostomi</taxon>
        <taxon>Actinopterygii</taxon>
        <taxon>Neopterygii</taxon>
        <taxon>Teleostei</taxon>
        <taxon>Neoteleostei</taxon>
        <taxon>Acanthomorphata</taxon>
        <taxon>Holocentriformes</taxon>
        <taxon>Holocentridae</taxon>
        <taxon>Myripristis</taxon>
    </lineage>
</organism>
<keyword evidence="9 20" id="KW-0732">Signal</keyword>
<dbReference type="InParanoid" id="A0A667YVR2"/>
<reference evidence="22" key="2">
    <citation type="submission" date="2025-08" db="UniProtKB">
        <authorList>
            <consortium name="Ensembl"/>
        </authorList>
    </citation>
    <scope>IDENTIFICATION</scope>
</reference>
<keyword evidence="5" id="KW-0796">Tight junction</keyword>
<dbReference type="Pfam" id="PF13927">
    <property type="entry name" value="Ig_3"/>
    <property type="match status" value="1"/>
</dbReference>
<evidence type="ECO:0000256" key="8">
    <source>
        <dbReference type="ARBA" id="ARBA00022692"/>
    </source>
</evidence>
<protein>
    <recommendedName>
        <fullName evidence="4">Junctional adhesion molecule A</fullName>
    </recommendedName>
    <alternativeName>
        <fullName evidence="17">Junctional adhesion molecule 1</fullName>
    </alternativeName>
</protein>
<evidence type="ECO:0000256" key="15">
    <source>
        <dbReference type="ARBA" id="ARBA00023180"/>
    </source>
</evidence>
<dbReference type="InterPro" id="IPR007110">
    <property type="entry name" value="Ig-like_dom"/>
</dbReference>
<evidence type="ECO:0000256" key="13">
    <source>
        <dbReference type="ARBA" id="ARBA00023136"/>
    </source>
</evidence>
<dbReference type="Gene3D" id="2.60.40.10">
    <property type="entry name" value="Immunoglobulins"/>
    <property type="match status" value="2"/>
</dbReference>
<dbReference type="GO" id="GO:0090559">
    <property type="term" value="P:regulation of membrane permeability"/>
    <property type="evidence" value="ECO:0007669"/>
    <property type="project" value="TreeGrafter"/>
</dbReference>
<evidence type="ECO:0000256" key="6">
    <source>
        <dbReference type="ARBA" id="ARBA00022475"/>
    </source>
</evidence>
<evidence type="ECO:0000256" key="9">
    <source>
        <dbReference type="ARBA" id="ARBA00022729"/>
    </source>
</evidence>
<sequence>MVNSFAFLLCVCQSMTICFDGSLGPVVPVWPLSHRHKAELRQPGAGATLLTGSLPAAVCHLASSHRRFVVHSGTRPSCKQRSQFGRADMFISGLVSVVLFLYAATGVCGFTVTTANNNVRVKENEGADLTCSYSADFGSDARVEWKFNDPKGSQVYVFYDKKPTASYASRLTMFGDNLRFSKVTRKDNGEYDCEVSGNGKFGEAKVRLTVLVPPSPPVCRIPTSVTTGKGAVLSCHDGDGSPPPTYKWFKDGTLLPDNPSQFPAFRNATYKLNPANGNLNFPIASKADSGVYYCQASNEAGPPQQCKAVRMQVRDLNTGGIVAGVIVAILLVVLLGFGLWYAHKKGYLPSECTSLHCF</sequence>
<dbReference type="GO" id="GO:0050892">
    <property type="term" value="P:intestinal absorption"/>
    <property type="evidence" value="ECO:0007669"/>
    <property type="project" value="TreeGrafter"/>
</dbReference>
<evidence type="ECO:0000256" key="1">
    <source>
        <dbReference type="ARBA" id="ARBA00004251"/>
    </source>
</evidence>
<dbReference type="PANTHER" id="PTHR45113:SF1">
    <property type="entry name" value="JUNCTIONAL ADHESION MOLECULE A"/>
    <property type="match status" value="1"/>
</dbReference>
<dbReference type="InterPro" id="IPR003598">
    <property type="entry name" value="Ig_sub2"/>
</dbReference>
<dbReference type="FunFam" id="2.60.40.10:FF:000342">
    <property type="entry name" value="Junctional adhesion molecule A"/>
    <property type="match status" value="1"/>
</dbReference>
<feature type="signal peptide" evidence="20">
    <location>
        <begin position="1"/>
        <end position="18"/>
    </location>
</feature>
<keyword evidence="13 19" id="KW-0472">Membrane</keyword>
<comment type="subcellular location">
    <subcellularLocation>
        <location evidence="2">Cell junction</location>
        <location evidence="2">Tight junction</location>
    </subcellularLocation>
    <subcellularLocation>
        <location evidence="1">Cell membrane</location>
        <topology evidence="1">Single-pass type I membrane protein</topology>
    </subcellularLocation>
</comment>
<dbReference type="GO" id="GO:0005923">
    <property type="term" value="C:bicellular tight junction"/>
    <property type="evidence" value="ECO:0007669"/>
    <property type="project" value="UniProtKB-SubCell"/>
</dbReference>
<evidence type="ECO:0000259" key="21">
    <source>
        <dbReference type="PROSITE" id="PS50835"/>
    </source>
</evidence>
<evidence type="ECO:0000256" key="3">
    <source>
        <dbReference type="ARBA" id="ARBA00008637"/>
    </source>
</evidence>
<evidence type="ECO:0000256" key="4">
    <source>
        <dbReference type="ARBA" id="ARBA00016608"/>
    </source>
</evidence>
<dbReference type="PANTHER" id="PTHR45113">
    <property type="entry name" value="JUNCTIONAL ADHESION MOLECULE A"/>
    <property type="match status" value="1"/>
</dbReference>
<dbReference type="PROSITE" id="PS50835">
    <property type="entry name" value="IG_LIKE"/>
    <property type="match status" value="2"/>
</dbReference>
<evidence type="ECO:0000256" key="19">
    <source>
        <dbReference type="SAM" id="Phobius"/>
    </source>
</evidence>
<keyword evidence="11" id="KW-0965">Cell junction</keyword>
<evidence type="ECO:0000313" key="22">
    <source>
        <dbReference type="Ensembl" id="ENSMMDP00005034675.1"/>
    </source>
</evidence>
<feature type="transmembrane region" description="Helical" evidence="19">
    <location>
        <begin position="84"/>
        <end position="104"/>
    </location>
</feature>
<keyword evidence="14" id="KW-1015">Disulfide bond</keyword>
<dbReference type="GO" id="GO:0090557">
    <property type="term" value="P:establishment of endothelial intestinal barrier"/>
    <property type="evidence" value="ECO:0007669"/>
    <property type="project" value="TreeGrafter"/>
</dbReference>
<keyword evidence="6" id="KW-1003">Cell membrane</keyword>
<keyword evidence="16" id="KW-0393">Immunoglobulin domain</keyword>
<dbReference type="InterPro" id="IPR013783">
    <property type="entry name" value="Ig-like_fold"/>
</dbReference>
<gene>
    <name evidence="22" type="primary">f11r.1</name>
</gene>
<dbReference type="Pfam" id="PF07686">
    <property type="entry name" value="V-set"/>
    <property type="match status" value="1"/>
</dbReference>
<dbReference type="SMART" id="SM00409">
    <property type="entry name" value="IG"/>
    <property type="match status" value="2"/>
</dbReference>
<evidence type="ECO:0000256" key="17">
    <source>
        <dbReference type="ARBA" id="ARBA00030590"/>
    </source>
</evidence>
<evidence type="ECO:0000256" key="14">
    <source>
        <dbReference type="ARBA" id="ARBA00023157"/>
    </source>
</evidence>
<dbReference type="Proteomes" id="UP000472263">
    <property type="component" value="Chromosome 14"/>
</dbReference>
<dbReference type="GO" id="GO:0005886">
    <property type="term" value="C:plasma membrane"/>
    <property type="evidence" value="ECO:0007669"/>
    <property type="project" value="UniProtKB-SubCell"/>
</dbReference>
<comment type="similarity">
    <text evidence="3">Belongs to the immunoglobulin superfamily.</text>
</comment>
<keyword evidence="7" id="KW-0597">Phosphoprotein</keyword>
<reference evidence="22" key="1">
    <citation type="submission" date="2019-06" db="EMBL/GenBank/DDBJ databases">
        <authorList>
            <consortium name="Wellcome Sanger Institute Data Sharing"/>
        </authorList>
    </citation>
    <scope>NUCLEOTIDE SEQUENCE [LARGE SCALE GENOMIC DNA]</scope>
</reference>
<evidence type="ECO:0000313" key="23">
    <source>
        <dbReference type="Proteomes" id="UP000472263"/>
    </source>
</evidence>
<evidence type="ECO:0000256" key="7">
    <source>
        <dbReference type="ARBA" id="ARBA00022553"/>
    </source>
</evidence>
<dbReference type="Ensembl" id="ENSMMDT00005035439.1">
    <property type="protein sequence ID" value="ENSMMDP00005034675.1"/>
    <property type="gene ID" value="ENSMMDG00005016306.1"/>
</dbReference>
<dbReference type="SMART" id="SM00406">
    <property type="entry name" value="IGv"/>
    <property type="match status" value="1"/>
</dbReference>
<accession>A0A667YVR2</accession>
<keyword evidence="8 19" id="KW-0812">Transmembrane</keyword>
<dbReference type="InterPro" id="IPR013106">
    <property type="entry name" value="Ig_V-set"/>
</dbReference>
<dbReference type="AlphaFoldDB" id="A0A667YVR2"/>
<evidence type="ECO:0000256" key="11">
    <source>
        <dbReference type="ARBA" id="ARBA00022949"/>
    </source>
</evidence>
<name>A0A667YVR2_9TELE</name>
<dbReference type="InterPro" id="IPR042456">
    <property type="entry name" value="F11R"/>
</dbReference>
<evidence type="ECO:0000256" key="20">
    <source>
        <dbReference type="SAM" id="SignalP"/>
    </source>
</evidence>
<feature type="transmembrane region" description="Helical" evidence="19">
    <location>
        <begin position="320"/>
        <end position="341"/>
    </location>
</feature>
<evidence type="ECO:0000256" key="16">
    <source>
        <dbReference type="ARBA" id="ARBA00023319"/>
    </source>
</evidence>
<dbReference type="GeneTree" id="ENSGT00940000159186"/>
<evidence type="ECO:0000256" key="2">
    <source>
        <dbReference type="ARBA" id="ARBA00004435"/>
    </source>
</evidence>
<evidence type="ECO:0000256" key="10">
    <source>
        <dbReference type="ARBA" id="ARBA00022737"/>
    </source>
</evidence>
<dbReference type="SMART" id="SM00408">
    <property type="entry name" value="IGc2"/>
    <property type="match status" value="2"/>
</dbReference>
<evidence type="ECO:0000256" key="5">
    <source>
        <dbReference type="ARBA" id="ARBA00022427"/>
    </source>
</evidence>
<keyword evidence="10" id="KW-0677">Repeat</keyword>
<keyword evidence="15" id="KW-0325">Glycoprotein</keyword>
<dbReference type="InterPro" id="IPR036179">
    <property type="entry name" value="Ig-like_dom_sf"/>
</dbReference>
<feature type="domain" description="Ig-like" evidence="21">
    <location>
        <begin position="216"/>
        <end position="310"/>
    </location>
</feature>
<dbReference type="GO" id="GO:0007155">
    <property type="term" value="P:cell adhesion"/>
    <property type="evidence" value="ECO:0007669"/>
    <property type="project" value="InterPro"/>
</dbReference>
<feature type="chain" id="PRO_5025671755" description="Junctional adhesion molecule A" evidence="20">
    <location>
        <begin position="19"/>
        <end position="358"/>
    </location>
</feature>
<dbReference type="FunCoup" id="A0A667YVR2">
    <property type="interactions" value="432"/>
</dbReference>
<comment type="subunit">
    <text evidence="18">Interacts with the ninth PDZ domain of MPDZ. Interacts with the first PDZ domain of PARD3. The association between PARD3 and PARD6B probably disrupts this interaction. Interacts with ITGAL (via I-domain). Interacts with CD151.</text>
</comment>
<proteinExistence type="inferred from homology"/>
<evidence type="ECO:0000256" key="18">
    <source>
        <dbReference type="ARBA" id="ARBA00046718"/>
    </source>
</evidence>
<feature type="domain" description="Ig-like" evidence="21">
    <location>
        <begin position="110"/>
        <end position="209"/>
    </location>
</feature>
<keyword evidence="12 19" id="KW-1133">Transmembrane helix</keyword>
<reference evidence="22" key="3">
    <citation type="submission" date="2025-09" db="UniProtKB">
        <authorList>
            <consortium name="Ensembl"/>
        </authorList>
    </citation>
    <scope>IDENTIFICATION</scope>
</reference>